<evidence type="ECO:0000313" key="7">
    <source>
        <dbReference type="Proteomes" id="UP000037778"/>
    </source>
</evidence>
<dbReference type="GeneID" id="66348989"/>
<dbReference type="EMBL" id="JXCY01000006">
    <property type="protein sequence ID" value="KOY76336.1"/>
    <property type="molecule type" value="Genomic_DNA"/>
</dbReference>
<dbReference type="EMBL" id="JXCZ01000019">
    <property type="protein sequence ID" value="KOY79157.1"/>
    <property type="molecule type" value="Genomic_DNA"/>
</dbReference>
<evidence type="ECO:0000313" key="10">
    <source>
        <dbReference type="Proteomes" id="UP000186588"/>
    </source>
</evidence>
<dbReference type="eggNOG" id="ENOG50309WH">
    <property type="taxonomic scope" value="Bacteria"/>
</dbReference>
<evidence type="ECO:0000313" key="6">
    <source>
        <dbReference type="Proteomes" id="UP000037749"/>
    </source>
</evidence>
<reference evidence="2 10" key="4">
    <citation type="journal article" date="2016" name="Syst. Appl. Microbiol.">
        <title>Genomic characterization of a fructophilic bee symbiont Lactobacillus kunkeei reveals its niche-specific adaptation.</title>
        <authorList>
            <person name="Maeno S."/>
            <person name="Tanizawa Y."/>
            <person name="Kanesaki Y."/>
            <person name="Kubota E."/>
            <person name="Kumar H."/>
            <person name="Dicks L."/>
            <person name="Salminen S."/>
            <person name="Nakagawa J."/>
            <person name="Arita M."/>
            <person name="Endo A."/>
        </authorList>
    </citation>
    <scope>NUCLEOTIDE SEQUENCE [LARGE SCALE GENOMIC DNA]</scope>
    <source>
        <strain evidence="2 10">FF30-6</strain>
    </source>
</reference>
<evidence type="ECO:0000313" key="4">
    <source>
        <dbReference type="EMBL" id="KOY79157.1"/>
    </source>
</evidence>
<organism evidence="3 7">
    <name type="scientific">Apilactobacillus kunkeei</name>
    <dbReference type="NCBI Taxonomy" id="148814"/>
    <lineage>
        <taxon>Bacteria</taxon>
        <taxon>Bacillati</taxon>
        <taxon>Bacillota</taxon>
        <taxon>Bacilli</taxon>
        <taxon>Lactobacillales</taxon>
        <taxon>Lactobacillaceae</taxon>
        <taxon>Apilactobacillus</taxon>
    </lineage>
</organism>
<sequence length="132" mass="15129">MQEQEVTPGTEEFNKMVFKLSESMNDDTKQALSYNGNQLEEIQDGIYVMPVYVTDDFNIFFVVSQLIEDDWIVAFTEATIENETEITDLSDPIPTGEGLNLLGEHSPNDANQLLKYFETLVEAKRGEWRLIQ</sequence>
<evidence type="ECO:0000313" key="8">
    <source>
        <dbReference type="Proteomes" id="UP000050269"/>
    </source>
</evidence>
<evidence type="ECO:0000313" key="2">
    <source>
        <dbReference type="EMBL" id="GAT90013.1"/>
    </source>
</evidence>
<protein>
    <submittedName>
        <fullName evidence="3">Uncharacterized protein</fullName>
    </submittedName>
</protein>
<gene>
    <name evidence="1" type="ORF">APS55_05855</name>
    <name evidence="2" type="ORF">FF306_00104</name>
    <name evidence="3" type="ORF">RZ71_07860</name>
    <name evidence="4" type="ORF">RZ72_13150</name>
    <name evidence="5" type="ORF">RZ78_13040</name>
</gene>
<dbReference type="Proteomes" id="UP000186588">
    <property type="component" value="Unassembled WGS sequence"/>
</dbReference>
<dbReference type="Proteomes" id="UP000050269">
    <property type="component" value="Unassembled WGS sequence"/>
</dbReference>
<dbReference type="Proteomes" id="UP000037778">
    <property type="component" value="Unassembled WGS sequence"/>
</dbReference>
<dbReference type="EMBL" id="BDDX01000001">
    <property type="protein sequence ID" value="GAT90013.1"/>
    <property type="molecule type" value="Genomic_DNA"/>
</dbReference>
<name>A0A087EP47_9LACO</name>
<proteinExistence type="predicted"/>
<evidence type="ECO:0000313" key="3">
    <source>
        <dbReference type="EMBL" id="KOY76336.1"/>
    </source>
</evidence>
<dbReference type="PATRIC" id="fig|148814.10.peg.853"/>
<dbReference type="RefSeq" id="WP_034531688.1">
    <property type="nucleotide sequence ID" value="NZ_BAABVW010000105.1"/>
</dbReference>
<reference evidence="9" key="2">
    <citation type="submission" date="2015-10" db="EMBL/GenBank/DDBJ databases">
        <title>Bioinformatic analysis of the first complete genome sequence of Lactobacillus kunkeei strain MP2, an Apis mellifera gut isolate.</title>
        <authorList>
            <person name="Asenjo F."/>
            <person name="Olmos A."/>
            <person name="Henriquez-Piskulich P."/>
            <person name="Aldea P."/>
            <person name="Ugalde J.A."/>
            <person name="Trombert A.N."/>
        </authorList>
    </citation>
    <scope>NUCLEOTIDE SEQUENCE [LARGE SCALE GENOMIC DNA]</scope>
    <source>
        <strain evidence="9">MP2</strain>
    </source>
</reference>
<reference evidence="6 7" key="1">
    <citation type="journal article" date="2015" name="Genome Biol. Evol.">
        <title>Functionally Structured Genomes in Lactobacillus kunkeei Colonizing the Honey Crop and Food Products of Honeybees and Stingless Bees.</title>
        <authorList>
            <person name="Tamarit D."/>
            <person name="Ellegaard K.M."/>
            <person name="Wikander J."/>
            <person name="Olofsson T."/>
            <person name="Vasquez A."/>
            <person name="Andersson S.G."/>
        </authorList>
    </citation>
    <scope>NUCLEOTIDE SEQUENCE [LARGE SCALE GENOMIC DNA]</scope>
    <source>
        <strain evidence="3 7">LAko</strain>
        <strain evidence="4 6">LAla</strain>
        <strain evidence="5 8">LMbo</strain>
    </source>
</reference>
<evidence type="ECO:0000313" key="1">
    <source>
        <dbReference type="EMBL" id="ALJ31754.1"/>
    </source>
</evidence>
<dbReference type="EMBL" id="JXDF01000017">
    <property type="protein sequence ID" value="KPN82192.1"/>
    <property type="molecule type" value="Genomic_DNA"/>
</dbReference>
<keyword evidence="7" id="KW-1185">Reference proteome</keyword>
<reference evidence="1 9" key="3">
    <citation type="journal article" date="2016" name="PeerJ">
        <title>Genome sequencing and analysis of the first complete genome of Lactobacillus kunkeei strain MP2, an Apis mellifera gut isolate.</title>
        <authorList>
            <person name="Asenjo F."/>
            <person name="Olmos A."/>
            <person name="Henriquez-Piskulich P."/>
            <person name="Polanco V."/>
            <person name="Aldea P."/>
            <person name="Ugalde J.A."/>
            <person name="Trombert A.N."/>
        </authorList>
    </citation>
    <scope>NUCLEOTIDE SEQUENCE [LARGE SCALE GENOMIC DNA]</scope>
    <source>
        <strain evidence="1 9">MP2</strain>
    </source>
</reference>
<evidence type="ECO:0000313" key="5">
    <source>
        <dbReference type="EMBL" id="KPN82192.1"/>
    </source>
</evidence>
<dbReference type="EMBL" id="CP012920">
    <property type="protein sequence ID" value="ALJ31754.1"/>
    <property type="molecule type" value="Genomic_DNA"/>
</dbReference>
<dbReference type="KEGG" id="lku:APS55_05855"/>
<dbReference type="AlphaFoldDB" id="A0A087EP47"/>
<dbReference type="Proteomes" id="UP000037749">
    <property type="component" value="Unassembled WGS sequence"/>
</dbReference>
<accession>A0A087EP47</accession>
<dbReference type="OrthoDB" id="2305353at2"/>
<dbReference type="STRING" id="148814.APS55_05855"/>
<dbReference type="Proteomes" id="UP000067203">
    <property type="component" value="Chromosome"/>
</dbReference>
<evidence type="ECO:0000313" key="9">
    <source>
        <dbReference type="Proteomes" id="UP000067203"/>
    </source>
</evidence>